<evidence type="ECO:0000256" key="5">
    <source>
        <dbReference type="ARBA" id="ARBA00023242"/>
    </source>
</evidence>
<dbReference type="GO" id="GO:0071162">
    <property type="term" value="C:CMG complex"/>
    <property type="evidence" value="ECO:0007669"/>
    <property type="project" value="EnsemblFungi"/>
</dbReference>
<dbReference type="GO" id="GO:1902975">
    <property type="term" value="P:mitotic DNA replication initiation"/>
    <property type="evidence" value="ECO:0007669"/>
    <property type="project" value="TreeGrafter"/>
</dbReference>
<dbReference type="InterPro" id="IPR055221">
    <property type="entry name" value="PSF3_N"/>
</dbReference>
<evidence type="ECO:0000256" key="2">
    <source>
        <dbReference type="ARBA" id="ARBA00006343"/>
    </source>
</evidence>
<dbReference type="CDD" id="cd21693">
    <property type="entry name" value="GINS_B_Psf3"/>
    <property type="match status" value="1"/>
</dbReference>
<comment type="subunit">
    <text evidence="6">Component of the GINS complex.</text>
</comment>
<organism evidence="10">
    <name type="scientific">Blumeria graminis f. sp. tritici 96224</name>
    <dbReference type="NCBI Taxonomy" id="1268274"/>
    <lineage>
        <taxon>Eukaryota</taxon>
        <taxon>Fungi</taxon>
        <taxon>Dikarya</taxon>
        <taxon>Ascomycota</taxon>
        <taxon>Pezizomycotina</taxon>
        <taxon>Leotiomycetes</taxon>
        <taxon>Erysiphales</taxon>
        <taxon>Erysiphaceae</taxon>
        <taxon>Blumeria</taxon>
    </lineage>
</organism>
<feature type="domain" description="GINS subunit" evidence="7">
    <location>
        <begin position="74"/>
        <end position="180"/>
    </location>
</feature>
<dbReference type="InterPro" id="IPR036224">
    <property type="entry name" value="GINS_bundle-like_dom_sf"/>
</dbReference>
<evidence type="ECO:0000256" key="3">
    <source>
        <dbReference type="ARBA" id="ARBA00015140"/>
    </source>
</evidence>
<dbReference type="OrthoDB" id="10251744at2759"/>
<dbReference type="Proteomes" id="UP000053110">
    <property type="component" value="Unassembled WGS sequence"/>
</dbReference>
<comment type="subcellular location">
    <subcellularLocation>
        <location evidence="1 6">Nucleus</location>
    </subcellularLocation>
</comment>
<dbReference type="Pfam" id="PF05916">
    <property type="entry name" value="Sld5"/>
    <property type="match status" value="1"/>
</dbReference>
<dbReference type="GO" id="GO:0000785">
    <property type="term" value="C:chromatin"/>
    <property type="evidence" value="ECO:0007669"/>
    <property type="project" value="EnsemblFungi"/>
</dbReference>
<dbReference type="HOGENOM" id="CLU_081646_0_1_1"/>
<dbReference type="InterPro" id="IPR010492">
    <property type="entry name" value="GINS_Psf3"/>
</dbReference>
<accession>A0A061HN69</accession>
<protein>
    <recommendedName>
        <fullName evidence="3 6">DNA replication complex GINS protein PSF3</fullName>
    </recommendedName>
</protein>
<evidence type="ECO:0000259" key="8">
    <source>
        <dbReference type="Pfam" id="PF22466"/>
    </source>
</evidence>
<feature type="domain" description="DNA replication complex GINS protein PSF3 N-terminal" evidence="8">
    <location>
        <begin position="4"/>
        <end position="56"/>
    </location>
</feature>
<keyword evidence="4 6" id="KW-0235">DNA replication</keyword>
<dbReference type="SUPFAM" id="SSF160059">
    <property type="entry name" value="PriA/YqbF domain"/>
    <property type="match status" value="1"/>
</dbReference>
<keyword evidence="5 6" id="KW-0539">Nucleus</keyword>
<dbReference type="GO" id="GO:0000811">
    <property type="term" value="C:GINS complex"/>
    <property type="evidence" value="ECO:0007669"/>
    <property type="project" value="UniProtKB-UniRule"/>
</dbReference>
<dbReference type="GO" id="GO:0000727">
    <property type="term" value="P:double-strand break repair via break-induced replication"/>
    <property type="evidence" value="ECO:0007669"/>
    <property type="project" value="EnsemblFungi"/>
</dbReference>
<gene>
    <name evidence="9" type="ORF">BGT96224_A20752</name>
    <name evidence="10" type="ORF">BGT96224V2_LOCUS3230</name>
</gene>
<dbReference type="PANTHER" id="PTHR22768:SF0">
    <property type="entry name" value="DNA REPLICATION COMPLEX GINS PROTEIN PSF3"/>
    <property type="match status" value="1"/>
</dbReference>
<evidence type="ECO:0000313" key="9">
    <source>
        <dbReference type="EMBL" id="EPQ65015.1"/>
    </source>
</evidence>
<comment type="similarity">
    <text evidence="2 6">Belongs to the GINS3/PSF3 family.</text>
</comment>
<sequence>MSYYDLDSILTDAQKVPCTFEFDVPGLGYLDNNVGHTLKSSTRVELPLWLAEMLAVSTISTTKTLVTLDLPQCLAPRVMNALKADPISVDIRTLAPNFYGLGARVLELFEEEEVCDILMQTWRARAAIINDHASNTGTNRRHGVGGVGSGGVEFLRGLDEAERELFRASHDSMKRVGQWMWKIKKK</sequence>
<evidence type="ECO:0000259" key="7">
    <source>
        <dbReference type="Pfam" id="PF05916"/>
    </source>
</evidence>
<feature type="non-terminal residue" evidence="10">
    <location>
        <position position="186"/>
    </location>
</feature>
<dbReference type="GO" id="GO:0043596">
    <property type="term" value="C:nuclear replication fork"/>
    <property type="evidence" value="ECO:0007669"/>
    <property type="project" value="EnsemblFungi"/>
</dbReference>
<dbReference type="EMBL" id="KE375043">
    <property type="protein sequence ID" value="EPQ65015.1"/>
    <property type="molecule type" value="Genomic_DNA"/>
</dbReference>
<evidence type="ECO:0000256" key="4">
    <source>
        <dbReference type="ARBA" id="ARBA00022705"/>
    </source>
</evidence>
<proteinExistence type="inferred from homology"/>
<dbReference type="CDD" id="cd11713">
    <property type="entry name" value="GINS_A_psf3"/>
    <property type="match status" value="1"/>
</dbReference>
<dbReference type="AlphaFoldDB" id="A0A061HN69"/>
<reference evidence="9" key="2">
    <citation type="submission" date="2013-01" db="EMBL/GenBank/DDBJ databases">
        <title>The wheat powdery mildew genome reveals unique evolution of an obligate biotroph.</title>
        <authorList>
            <person name="Oberhaensli S."/>
            <person name="Wicker T."/>
            <person name="Keller B."/>
        </authorList>
    </citation>
    <scope>NUCLEOTIDE SEQUENCE</scope>
    <source>
        <strain evidence="9">96224</strain>
    </source>
</reference>
<dbReference type="PANTHER" id="PTHR22768">
    <property type="entry name" value="DNA REPLICATION COMPLEX GINS PROTEIN PSF3"/>
    <property type="match status" value="1"/>
</dbReference>
<dbReference type="Gene3D" id="1.20.58.2050">
    <property type="match status" value="1"/>
</dbReference>
<dbReference type="Pfam" id="PF22466">
    <property type="entry name" value="PSF3_N"/>
    <property type="match status" value="1"/>
</dbReference>
<evidence type="ECO:0000256" key="6">
    <source>
        <dbReference type="RuleBase" id="RU367161"/>
    </source>
</evidence>
<reference evidence="10" key="3">
    <citation type="submission" date="2018-07" db="EMBL/GenBank/DDBJ databases">
        <authorList>
            <person name="Quirk P.G."/>
            <person name="Krulwich T.A."/>
        </authorList>
    </citation>
    <scope>NUCLEOTIDE SEQUENCE</scope>
    <source>
        <strain evidence="10">96224</strain>
    </source>
</reference>
<comment type="function">
    <text evidence="6">The GINS complex plays an essential role in the initiation of DNA replication.</text>
</comment>
<dbReference type="EMBL" id="UIGY01000070">
    <property type="protein sequence ID" value="SUZ10046.1"/>
    <property type="molecule type" value="Genomic_DNA"/>
</dbReference>
<reference evidence="11" key="1">
    <citation type="journal article" date="2013" name="Nat. Genet.">
        <title>The wheat powdery mildew genome shows the unique evolution of an obligate biotroph.</title>
        <authorList>
            <person name="Wicker T."/>
            <person name="Oberhaensli S."/>
            <person name="Parlange F."/>
            <person name="Buchmann J.P."/>
            <person name="Shatalina M."/>
            <person name="Roffler S."/>
            <person name="Ben-David R."/>
            <person name="Dolezel J."/>
            <person name="Simkova H."/>
            <person name="Schulze-Lefert P."/>
            <person name="Spanu P.D."/>
            <person name="Bruggmann R."/>
            <person name="Amselem J."/>
            <person name="Quesneville H."/>
            <person name="Ver Loren van Themaat E."/>
            <person name="Paape T."/>
            <person name="Shimizu K.K."/>
            <person name="Keller B."/>
        </authorList>
    </citation>
    <scope>NUCLEOTIDE SEQUENCE [LARGE SCALE GENOMIC DNA]</scope>
    <source>
        <strain evidence="11">96224</strain>
    </source>
</reference>
<evidence type="ECO:0000313" key="11">
    <source>
        <dbReference type="Proteomes" id="UP000053110"/>
    </source>
</evidence>
<dbReference type="InterPro" id="IPR038437">
    <property type="entry name" value="GINS_Psf3_sf"/>
</dbReference>
<evidence type="ECO:0000256" key="1">
    <source>
        <dbReference type="ARBA" id="ARBA00004123"/>
    </source>
</evidence>
<dbReference type="InterPro" id="IPR021151">
    <property type="entry name" value="GINS_A"/>
</dbReference>
<name>A0A061HN69_BLUGR</name>
<dbReference type="SUPFAM" id="SSF158573">
    <property type="entry name" value="GINS helical bundle-like"/>
    <property type="match status" value="1"/>
</dbReference>
<evidence type="ECO:0000313" key="10">
    <source>
        <dbReference type="EMBL" id="SUZ10046.1"/>
    </source>
</evidence>